<proteinExistence type="predicted"/>
<dbReference type="AlphaFoldDB" id="I0ICN5"/>
<dbReference type="KEGG" id="phm:PSMK_08640"/>
<dbReference type="STRING" id="1142394.PSMK_08640"/>
<dbReference type="Proteomes" id="UP000007881">
    <property type="component" value="Chromosome"/>
</dbReference>
<dbReference type="HOGENOM" id="CLU_657041_0_0_0"/>
<reference evidence="1 2" key="1">
    <citation type="submission" date="2012-02" db="EMBL/GenBank/DDBJ databases">
        <title>Complete genome sequence of Phycisphaera mikurensis NBRC 102666.</title>
        <authorList>
            <person name="Ankai A."/>
            <person name="Hosoyama A."/>
            <person name="Terui Y."/>
            <person name="Sekine M."/>
            <person name="Fukai R."/>
            <person name="Kato Y."/>
            <person name="Nakamura S."/>
            <person name="Yamada-Narita S."/>
            <person name="Kawakoshi A."/>
            <person name="Fukunaga Y."/>
            <person name="Yamazaki S."/>
            <person name="Fujita N."/>
        </authorList>
    </citation>
    <scope>NUCLEOTIDE SEQUENCE [LARGE SCALE GENOMIC DNA]</scope>
    <source>
        <strain evidence="2">NBRC 102666 / KCTC 22515 / FYK2301M01</strain>
    </source>
</reference>
<evidence type="ECO:0000313" key="1">
    <source>
        <dbReference type="EMBL" id="BAM03023.1"/>
    </source>
</evidence>
<keyword evidence="2" id="KW-1185">Reference proteome</keyword>
<dbReference type="OrthoDB" id="1394308at2"/>
<dbReference type="eggNOG" id="ENOG502ZA0T">
    <property type="taxonomic scope" value="Bacteria"/>
</dbReference>
<protein>
    <submittedName>
        <fullName evidence="1">Uncharacterized protein</fullName>
    </submittedName>
</protein>
<organism evidence="1 2">
    <name type="scientific">Phycisphaera mikurensis (strain NBRC 102666 / KCTC 22515 / FYK2301M01)</name>
    <dbReference type="NCBI Taxonomy" id="1142394"/>
    <lineage>
        <taxon>Bacteria</taxon>
        <taxon>Pseudomonadati</taxon>
        <taxon>Planctomycetota</taxon>
        <taxon>Phycisphaerae</taxon>
        <taxon>Phycisphaerales</taxon>
        <taxon>Phycisphaeraceae</taxon>
        <taxon>Phycisphaera</taxon>
    </lineage>
</organism>
<evidence type="ECO:0000313" key="2">
    <source>
        <dbReference type="Proteomes" id="UP000007881"/>
    </source>
</evidence>
<sequence>MTDLAIITTVYRPESHTDVIMARWLEDIPADPHWGWNGPRTSIVSAYVAQFPENDLARERFGDAGIPLHGSIAAALRNGGDRLAVGGVLLVAEHGEYPFNRYGQHLYPRAEMFHAILDVMEEDGRTAPVFFDKHLSWDFDLGRLMLERARSLNVPVLSASSLPLCRYGPPIRCDGEAVEEIVAVYPLVDGGNPESYGYHSLEVVQQFAERRAGGAAGVVRVQGWRGGDAWAACDAGLWSRPLFEAAWSRSLGDAKPREEPIDALYEAESGLQPTCVFTMDHADGLRVTHVGVDHFQDFALAARVGGETRSSVILGGEGGVDRHSNFAALARMTEDWILDGVEPFPPTRALLTCGTLQAMCNALALRSGALFPTPHLADLHYRPAPTPVGADHWNL</sequence>
<dbReference type="RefSeq" id="WP_014436243.1">
    <property type="nucleotide sequence ID" value="NC_017080.1"/>
</dbReference>
<name>I0ICN5_PHYMF</name>
<gene>
    <name evidence="1" type="ordered locus">PSMK_08640</name>
</gene>
<accession>I0ICN5</accession>
<dbReference type="EMBL" id="AP012338">
    <property type="protein sequence ID" value="BAM03023.1"/>
    <property type="molecule type" value="Genomic_DNA"/>
</dbReference>